<proteinExistence type="predicted"/>
<keyword evidence="2" id="KW-1185">Reference proteome</keyword>
<organism evidence="1 2">
    <name type="scientific">Theobroma cacao</name>
    <name type="common">Cacao</name>
    <name type="synonym">Cocoa</name>
    <dbReference type="NCBI Taxonomy" id="3641"/>
    <lineage>
        <taxon>Eukaryota</taxon>
        <taxon>Viridiplantae</taxon>
        <taxon>Streptophyta</taxon>
        <taxon>Embryophyta</taxon>
        <taxon>Tracheophyta</taxon>
        <taxon>Spermatophyta</taxon>
        <taxon>Magnoliopsida</taxon>
        <taxon>eudicotyledons</taxon>
        <taxon>Gunneridae</taxon>
        <taxon>Pentapetalae</taxon>
        <taxon>rosids</taxon>
        <taxon>malvids</taxon>
        <taxon>Malvales</taxon>
        <taxon>Malvaceae</taxon>
        <taxon>Byttnerioideae</taxon>
        <taxon>Theobroma</taxon>
    </lineage>
</organism>
<protein>
    <submittedName>
        <fullName evidence="1">Uncharacterized protein</fullName>
    </submittedName>
</protein>
<name>A0A061GX67_THECC</name>
<evidence type="ECO:0000313" key="2">
    <source>
        <dbReference type="Proteomes" id="UP000026915"/>
    </source>
</evidence>
<dbReference type="Proteomes" id="UP000026915">
    <property type="component" value="Chromosome 9"/>
</dbReference>
<dbReference type="AlphaFoldDB" id="A0A061GX67"/>
<dbReference type="HOGENOM" id="CLU_2532030_0_0_1"/>
<sequence>MMALAMCDVWVHTMALAVRDVGVHTMVLAVRNVGVHTMTLVMCGVGVHMSWVRRWWHTWMALTLALDFTAAKMDSCCNEKLLGG</sequence>
<dbReference type="InParanoid" id="A0A061GX67"/>
<accession>A0A061GX67</accession>
<gene>
    <name evidence="1" type="ORF">TCM_038659</name>
</gene>
<reference evidence="1 2" key="1">
    <citation type="journal article" date="2013" name="Genome Biol.">
        <title>The genome sequence of the most widely cultivated cacao type and its use to identify candidate genes regulating pod color.</title>
        <authorList>
            <person name="Motamayor J.C."/>
            <person name="Mockaitis K."/>
            <person name="Schmutz J."/>
            <person name="Haiminen N."/>
            <person name="Iii D.L."/>
            <person name="Cornejo O."/>
            <person name="Findley S.D."/>
            <person name="Zheng P."/>
            <person name="Utro F."/>
            <person name="Royaert S."/>
            <person name="Saski C."/>
            <person name="Jenkins J."/>
            <person name="Podicheti R."/>
            <person name="Zhao M."/>
            <person name="Scheffler B.E."/>
            <person name="Stack J.C."/>
            <person name="Feltus F.A."/>
            <person name="Mustiga G.M."/>
            <person name="Amores F."/>
            <person name="Phillips W."/>
            <person name="Marelli J.P."/>
            <person name="May G.D."/>
            <person name="Shapiro H."/>
            <person name="Ma J."/>
            <person name="Bustamante C.D."/>
            <person name="Schnell R.J."/>
            <person name="Main D."/>
            <person name="Gilbert D."/>
            <person name="Parida L."/>
            <person name="Kuhn D.N."/>
        </authorList>
    </citation>
    <scope>NUCLEOTIDE SEQUENCE [LARGE SCALE GENOMIC DNA]</scope>
    <source>
        <strain evidence="2">cv. Matina 1-6</strain>
    </source>
</reference>
<dbReference type="Gramene" id="EOY31664">
    <property type="protein sequence ID" value="EOY31664"/>
    <property type="gene ID" value="TCM_038659"/>
</dbReference>
<dbReference type="EMBL" id="CM001887">
    <property type="protein sequence ID" value="EOY31664.1"/>
    <property type="molecule type" value="Genomic_DNA"/>
</dbReference>
<evidence type="ECO:0000313" key="1">
    <source>
        <dbReference type="EMBL" id="EOY31664.1"/>
    </source>
</evidence>